<dbReference type="InterPro" id="IPR013823">
    <property type="entry name" value="Ribosomal_bL12_C"/>
</dbReference>
<accession>A0AAE5AHN8</accession>
<dbReference type="RefSeq" id="WP_322498374.1">
    <property type="nucleotide sequence ID" value="NZ_JARGYU010000001.1"/>
</dbReference>
<evidence type="ECO:0000313" key="8">
    <source>
        <dbReference type="Proteomes" id="UP001289135"/>
    </source>
</evidence>
<proteinExistence type="inferred from homology"/>
<dbReference type="AlphaFoldDB" id="A0AAE5AHN8"/>
<dbReference type="InterPro" id="IPR014719">
    <property type="entry name" value="Ribosomal_bL12_C/ClpS-like"/>
</dbReference>
<feature type="domain" description="Large ribosomal subunit protein bL12 C-terminal" evidence="5">
    <location>
        <begin position="61"/>
        <end position="130"/>
    </location>
</feature>
<dbReference type="InterPro" id="IPR008932">
    <property type="entry name" value="Ribosomal_bL12_oligo"/>
</dbReference>
<evidence type="ECO:0000256" key="3">
    <source>
        <dbReference type="ARBA" id="ARBA00023274"/>
    </source>
</evidence>
<gene>
    <name evidence="7" type="ORF">Lyticum_00095</name>
</gene>
<keyword evidence="8" id="KW-1185">Reference proteome</keyword>
<dbReference type="GO" id="GO:0003729">
    <property type="term" value="F:mRNA binding"/>
    <property type="evidence" value="ECO:0007669"/>
    <property type="project" value="TreeGrafter"/>
</dbReference>
<protein>
    <recommendedName>
        <fullName evidence="4">50S ribosomal protein L7/L12</fullName>
    </recommendedName>
</protein>
<dbReference type="SUPFAM" id="SSF54736">
    <property type="entry name" value="ClpS-like"/>
    <property type="match status" value="1"/>
</dbReference>
<dbReference type="Proteomes" id="UP001289135">
    <property type="component" value="Unassembled WGS sequence"/>
</dbReference>
<evidence type="ECO:0000256" key="2">
    <source>
        <dbReference type="ARBA" id="ARBA00022980"/>
    </source>
</evidence>
<evidence type="ECO:0000259" key="6">
    <source>
        <dbReference type="Pfam" id="PF16320"/>
    </source>
</evidence>
<dbReference type="EMBL" id="JARGYU010000001">
    <property type="protein sequence ID" value="MDZ5760939.1"/>
    <property type="molecule type" value="Genomic_DNA"/>
</dbReference>
<dbReference type="PANTHER" id="PTHR45987">
    <property type="entry name" value="39S RIBOSOMAL PROTEIN L12"/>
    <property type="match status" value="1"/>
</dbReference>
<evidence type="ECO:0000259" key="5">
    <source>
        <dbReference type="Pfam" id="PF00542"/>
    </source>
</evidence>
<comment type="similarity">
    <text evidence="1">Belongs to the bacterial ribosomal protein bL12 family.</text>
</comment>
<feature type="domain" description="Large ribosomal subunit protein bL12 oligomerization" evidence="6">
    <location>
        <begin position="5"/>
        <end position="42"/>
    </location>
</feature>
<dbReference type="Gene3D" id="1.20.5.710">
    <property type="entry name" value="Single helix bin"/>
    <property type="match status" value="1"/>
</dbReference>
<comment type="caution">
    <text evidence="7">The sequence shown here is derived from an EMBL/GenBank/DDBJ whole genome shotgun (WGS) entry which is preliminary data.</text>
</comment>
<dbReference type="Pfam" id="PF00542">
    <property type="entry name" value="Ribosomal_L12"/>
    <property type="match status" value="1"/>
</dbReference>
<evidence type="ECO:0000256" key="1">
    <source>
        <dbReference type="ARBA" id="ARBA00007197"/>
    </source>
</evidence>
<evidence type="ECO:0000313" key="7">
    <source>
        <dbReference type="EMBL" id="MDZ5760939.1"/>
    </source>
</evidence>
<dbReference type="GO" id="GO:0005737">
    <property type="term" value="C:cytoplasm"/>
    <property type="evidence" value="ECO:0007669"/>
    <property type="project" value="UniProtKB-ARBA"/>
</dbReference>
<dbReference type="PANTHER" id="PTHR45987:SF4">
    <property type="entry name" value="LARGE RIBOSOMAL SUBUNIT PROTEIN BL12M"/>
    <property type="match status" value="1"/>
</dbReference>
<keyword evidence="3" id="KW-0687">Ribonucleoprotein</keyword>
<sequence length="132" mass="14515">MTEKLKSIVESLSELTVLEMSELSKLLEIKWDVKATAMAVAPMQTSDNSAASNEVEEKTSFDIKVIGFDPAKKLSLIKVVREINKDLTLTSAKEFVEKSSSEQPQMLISTDKVTSEKHKKAIEEAGGKVLVS</sequence>
<organism evidence="7 8">
    <name type="scientific">Lyticum sinuosum</name>
    <dbReference type="NCBI Taxonomy" id="1332059"/>
    <lineage>
        <taxon>Bacteria</taxon>
        <taxon>Pseudomonadati</taxon>
        <taxon>Pseudomonadota</taxon>
        <taxon>Alphaproteobacteria</taxon>
        <taxon>Rickettsiales</taxon>
        <taxon>Lyticum</taxon>
    </lineage>
</organism>
<dbReference type="GO" id="GO:0005840">
    <property type="term" value="C:ribosome"/>
    <property type="evidence" value="ECO:0007669"/>
    <property type="project" value="UniProtKB-KW"/>
</dbReference>
<dbReference type="SUPFAM" id="SSF48300">
    <property type="entry name" value="Ribosomal protein L7/12, oligomerisation (N-terminal) domain"/>
    <property type="match status" value="1"/>
</dbReference>
<dbReference type="InterPro" id="IPR036235">
    <property type="entry name" value="Ribosomal_bL12_oligo_N_sf"/>
</dbReference>
<name>A0AAE5AHN8_9RICK</name>
<dbReference type="Pfam" id="PF16320">
    <property type="entry name" value="Ribosomal_L12_N"/>
    <property type="match status" value="1"/>
</dbReference>
<dbReference type="InterPro" id="IPR000206">
    <property type="entry name" value="Ribosomal_bL12"/>
</dbReference>
<dbReference type="Gene3D" id="3.30.1390.10">
    <property type="match status" value="1"/>
</dbReference>
<dbReference type="GO" id="GO:0003735">
    <property type="term" value="F:structural constituent of ribosome"/>
    <property type="evidence" value="ECO:0007669"/>
    <property type="project" value="InterPro"/>
</dbReference>
<dbReference type="GO" id="GO:0006412">
    <property type="term" value="P:translation"/>
    <property type="evidence" value="ECO:0007669"/>
    <property type="project" value="InterPro"/>
</dbReference>
<evidence type="ECO:0000256" key="4">
    <source>
        <dbReference type="ARBA" id="ARBA00035412"/>
    </source>
</evidence>
<reference evidence="7" key="1">
    <citation type="submission" date="2023-02" db="EMBL/GenBank/DDBJ databases">
        <title>Host association and intracellularity evolved multiple times independently in the Rickettsiales.</title>
        <authorList>
            <person name="Castelli M."/>
            <person name="Nardi T."/>
            <person name="Gammuto L."/>
            <person name="Bellinzona G."/>
            <person name="Sabaneyeva E."/>
            <person name="Potekhin A."/>
            <person name="Serra V."/>
            <person name="Petroni G."/>
            <person name="Sassera D."/>
        </authorList>
    </citation>
    <scope>NUCLEOTIDE SEQUENCE</scope>
    <source>
        <strain evidence="7">USBL-36I1</strain>
    </source>
</reference>
<dbReference type="GO" id="GO:1990904">
    <property type="term" value="C:ribonucleoprotein complex"/>
    <property type="evidence" value="ECO:0007669"/>
    <property type="project" value="UniProtKB-KW"/>
</dbReference>
<keyword evidence="2 7" id="KW-0689">Ribosomal protein</keyword>